<keyword evidence="3" id="KW-1185">Reference proteome</keyword>
<protein>
    <recommendedName>
        <fullName evidence="4">DRBM domain-containing protein</fullName>
    </recommendedName>
</protein>
<proteinExistence type="predicted"/>
<evidence type="ECO:0008006" key="4">
    <source>
        <dbReference type="Google" id="ProtNLM"/>
    </source>
</evidence>
<dbReference type="GeneID" id="24408957"/>
<reference evidence="3" key="1">
    <citation type="journal article" date="2012" name="Nat. Genet.">
        <title>Lifestyle transitions in plant pathogenic Colletotrichum fungi deciphered by genome and transcriptome analyses.</title>
        <authorList>
            <person name="O'Connell R.J."/>
            <person name="Thon M.R."/>
            <person name="Hacquard S."/>
            <person name="Amyotte S.G."/>
            <person name="Kleemann J."/>
            <person name="Torres M.F."/>
            <person name="Damm U."/>
            <person name="Buiate E.A."/>
            <person name="Epstein L."/>
            <person name="Alkan N."/>
            <person name="Altmueller J."/>
            <person name="Alvarado-Balderrama L."/>
            <person name="Bauser C.A."/>
            <person name="Becker C."/>
            <person name="Birren B.W."/>
            <person name="Chen Z."/>
            <person name="Choi J."/>
            <person name="Crouch J.A."/>
            <person name="Duvick J.P."/>
            <person name="Farman M.A."/>
            <person name="Gan P."/>
            <person name="Heiman D."/>
            <person name="Henrissat B."/>
            <person name="Howard R.J."/>
            <person name="Kabbage M."/>
            <person name="Koch C."/>
            <person name="Kracher B."/>
            <person name="Kubo Y."/>
            <person name="Law A.D."/>
            <person name="Lebrun M.-H."/>
            <person name="Lee Y.-H."/>
            <person name="Miyara I."/>
            <person name="Moore N."/>
            <person name="Neumann U."/>
            <person name="Nordstroem K."/>
            <person name="Panaccione D.G."/>
            <person name="Panstruga R."/>
            <person name="Place M."/>
            <person name="Proctor R.H."/>
            <person name="Prusky D."/>
            <person name="Rech G."/>
            <person name="Reinhardt R."/>
            <person name="Rollins J.A."/>
            <person name="Rounsley S."/>
            <person name="Schardl C.L."/>
            <person name="Schwartz D.C."/>
            <person name="Shenoy N."/>
            <person name="Shirasu K."/>
            <person name="Sikhakolli U.R."/>
            <person name="Stueber K."/>
            <person name="Sukno S.A."/>
            <person name="Sweigard J.A."/>
            <person name="Takano Y."/>
            <person name="Takahara H."/>
            <person name="Trail F."/>
            <person name="van der Does H.C."/>
            <person name="Voll L.M."/>
            <person name="Will I."/>
            <person name="Young S."/>
            <person name="Zeng Q."/>
            <person name="Zhang J."/>
            <person name="Zhou S."/>
            <person name="Dickman M.B."/>
            <person name="Schulze-Lefert P."/>
            <person name="Ver Loren van Themaat E."/>
            <person name="Ma L.-J."/>
            <person name="Vaillancourt L.J."/>
        </authorList>
    </citation>
    <scope>NUCLEOTIDE SEQUENCE [LARGE SCALE GENOMIC DNA]</scope>
    <source>
        <strain evidence="3">M1.001 / M2 / FGSC 10212</strain>
    </source>
</reference>
<evidence type="ECO:0000256" key="1">
    <source>
        <dbReference type="SAM" id="MobiDB-lite"/>
    </source>
</evidence>
<feature type="compositionally biased region" description="Low complexity" evidence="1">
    <location>
        <begin position="178"/>
        <end position="205"/>
    </location>
</feature>
<accession>E3QC60</accession>
<dbReference type="Proteomes" id="UP000008782">
    <property type="component" value="Unassembled WGS sequence"/>
</dbReference>
<dbReference type="EMBL" id="GG697341">
    <property type="protein sequence ID" value="EFQ28448.1"/>
    <property type="molecule type" value="Genomic_DNA"/>
</dbReference>
<gene>
    <name evidence="2" type="ORF">GLRG_03592</name>
</gene>
<dbReference type="VEuPathDB" id="FungiDB:GLRG_03592"/>
<dbReference type="RefSeq" id="XP_008092468.1">
    <property type="nucleotide sequence ID" value="XM_008094277.1"/>
</dbReference>
<name>E3QC60_COLGM</name>
<dbReference type="HOGENOM" id="CLU_053554_0_0_1"/>
<sequence>MSAPSLTGAPAQGVDWAALKSYIAEKERFEAENGRPAPLSEMEAEAIAVLLRPAPRLDPDLGSENWLGLLNHFQQVRSQKITFKDAPREHPRLGKAPELRWACTAAFTSTGDVFPRPGYGVDTAAGATVPDFPRKQDAKQYAAMTACKWLIDNGHMLPSGDLPKLPKAFAPVPLPAGASASPSVSVLPAKRSPPSSPPVGVDGSSTAAARKRQDNQPARASPRDSNDGETGAPDVARRPSPAKELASASASTSASSSTTTSSASTPSAGVPIAIPLPATSNSSELSATQRVRELCSRLKYPVPHYRLTQDTTVPGGDFWNGCADFSNDLRVPEDLGTVNKVLTKRAAKDRMSEHILAWLLHEQEERNRKAKRLLGGNGP</sequence>
<organism evidence="3">
    <name type="scientific">Colletotrichum graminicola (strain M1.001 / M2 / FGSC 10212)</name>
    <name type="common">Maize anthracnose fungus</name>
    <name type="synonym">Glomerella graminicola</name>
    <dbReference type="NCBI Taxonomy" id="645133"/>
    <lineage>
        <taxon>Eukaryota</taxon>
        <taxon>Fungi</taxon>
        <taxon>Dikarya</taxon>
        <taxon>Ascomycota</taxon>
        <taxon>Pezizomycotina</taxon>
        <taxon>Sordariomycetes</taxon>
        <taxon>Hypocreomycetidae</taxon>
        <taxon>Glomerellales</taxon>
        <taxon>Glomerellaceae</taxon>
        <taxon>Colletotrichum</taxon>
        <taxon>Colletotrichum graminicola species complex</taxon>
    </lineage>
</organism>
<evidence type="ECO:0000313" key="2">
    <source>
        <dbReference type="EMBL" id="EFQ28448.1"/>
    </source>
</evidence>
<evidence type="ECO:0000313" key="3">
    <source>
        <dbReference type="Proteomes" id="UP000008782"/>
    </source>
</evidence>
<dbReference type="eggNOG" id="ENOG502SDVM">
    <property type="taxonomic scope" value="Eukaryota"/>
</dbReference>
<dbReference type="AlphaFoldDB" id="E3QC60"/>
<feature type="compositionally biased region" description="Low complexity" evidence="1">
    <location>
        <begin position="246"/>
        <end position="268"/>
    </location>
</feature>
<dbReference type="OrthoDB" id="5222339at2759"/>
<feature type="region of interest" description="Disordered" evidence="1">
    <location>
        <begin position="178"/>
        <end position="269"/>
    </location>
</feature>